<evidence type="ECO:0000313" key="8">
    <source>
        <dbReference type="EMBL" id="OXT08493.1"/>
    </source>
</evidence>
<protein>
    <recommendedName>
        <fullName evidence="10">YcfA family protein</fullName>
    </recommendedName>
</protein>
<dbReference type="GO" id="GO:0004519">
    <property type="term" value="F:endonuclease activity"/>
    <property type="evidence" value="ECO:0007669"/>
    <property type="project" value="UniProtKB-KW"/>
</dbReference>
<evidence type="ECO:0000256" key="2">
    <source>
        <dbReference type="ARBA" id="ARBA00022649"/>
    </source>
</evidence>
<dbReference type="AlphaFoldDB" id="A0A231VJW7"/>
<evidence type="ECO:0000256" key="6">
    <source>
        <dbReference type="ARBA" id="ARBA00022884"/>
    </source>
</evidence>
<organism evidence="8 9">
    <name type="scientific">Thermoanaerobacterium thermosaccharolyticum</name>
    <name type="common">Clostridium thermosaccharolyticum</name>
    <dbReference type="NCBI Taxonomy" id="1517"/>
    <lineage>
        <taxon>Bacteria</taxon>
        <taxon>Bacillati</taxon>
        <taxon>Bacillota</taxon>
        <taxon>Clostridia</taxon>
        <taxon>Thermoanaerobacterales</taxon>
        <taxon>Thermoanaerobacteraceae</taxon>
        <taxon>Thermoanaerobacterium</taxon>
    </lineage>
</organism>
<proteinExistence type="inferred from homology"/>
<gene>
    <name evidence="8" type="ORF">CE561_04975</name>
</gene>
<name>A0A231VJW7_THETR</name>
<comment type="caution">
    <text evidence="8">The sequence shown here is derived from an EMBL/GenBank/DDBJ whole genome shotgun (WGS) entry which is preliminary data.</text>
</comment>
<keyword evidence="4" id="KW-0255">Endonuclease</keyword>
<keyword evidence="5" id="KW-0378">Hydrolase</keyword>
<dbReference type="GO" id="GO:0003729">
    <property type="term" value="F:mRNA binding"/>
    <property type="evidence" value="ECO:0007669"/>
    <property type="project" value="InterPro"/>
</dbReference>
<evidence type="ECO:0000256" key="3">
    <source>
        <dbReference type="ARBA" id="ARBA00022722"/>
    </source>
</evidence>
<evidence type="ECO:0000256" key="7">
    <source>
        <dbReference type="ARBA" id="ARBA00023016"/>
    </source>
</evidence>
<keyword evidence="6" id="KW-0694">RNA-binding</keyword>
<evidence type="ECO:0000313" key="9">
    <source>
        <dbReference type="Proteomes" id="UP000215301"/>
    </source>
</evidence>
<evidence type="ECO:0000256" key="4">
    <source>
        <dbReference type="ARBA" id="ARBA00022759"/>
    </source>
</evidence>
<evidence type="ECO:0000256" key="1">
    <source>
        <dbReference type="ARBA" id="ARBA00006620"/>
    </source>
</evidence>
<keyword evidence="3" id="KW-0540">Nuclease</keyword>
<evidence type="ECO:0000256" key="5">
    <source>
        <dbReference type="ARBA" id="ARBA00022801"/>
    </source>
</evidence>
<keyword evidence="2" id="KW-1277">Toxin-antitoxin system</keyword>
<dbReference type="Pfam" id="PF07927">
    <property type="entry name" value="HicA_toxin"/>
    <property type="match status" value="1"/>
</dbReference>
<accession>A0A231VJW7</accession>
<dbReference type="Proteomes" id="UP000215301">
    <property type="component" value="Unassembled WGS sequence"/>
</dbReference>
<sequence>MPTWKELKRFLERDGWELYKQTDHYFYIKRDNDGSIRRTKVSMGSGEIKKHLWQKILKKQLQVTEEYFNSKI</sequence>
<dbReference type="InterPro" id="IPR038570">
    <property type="entry name" value="HicA_sf"/>
</dbReference>
<dbReference type="InterPro" id="IPR012933">
    <property type="entry name" value="HicA_mRNA_interferase"/>
</dbReference>
<dbReference type="EMBL" id="NKHD01000014">
    <property type="protein sequence ID" value="OXT08493.1"/>
    <property type="molecule type" value="Genomic_DNA"/>
</dbReference>
<keyword evidence="7" id="KW-0346">Stress response</keyword>
<reference evidence="8 9" key="1">
    <citation type="submission" date="2017-06" db="EMBL/GenBank/DDBJ databases">
        <title>Isolation and characterization of a thermophilic and butanogenic Thermoanaerobacterium thermosaccharolyticum M5 capable of efficient degradation of hemicellulose.</title>
        <authorList>
            <person name="Xin F."/>
            <person name="Jiang Y."/>
        </authorList>
    </citation>
    <scope>NUCLEOTIDE SEQUENCE [LARGE SCALE GENOMIC DNA]</scope>
    <source>
        <strain evidence="8 9">M5</strain>
    </source>
</reference>
<comment type="similarity">
    <text evidence="1">Belongs to the HicA mRNA interferase family.</text>
</comment>
<evidence type="ECO:0008006" key="10">
    <source>
        <dbReference type="Google" id="ProtNLM"/>
    </source>
</evidence>
<dbReference type="RefSeq" id="WP_094044546.1">
    <property type="nucleotide sequence ID" value="NZ_NKHD01000014.1"/>
</dbReference>
<dbReference type="SUPFAM" id="SSF54786">
    <property type="entry name" value="YcfA/nrd intein domain"/>
    <property type="match status" value="1"/>
</dbReference>
<dbReference type="Gene3D" id="3.30.920.30">
    <property type="entry name" value="Hypothetical protein"/>
    <property type="match status" value="1"/>
</dbReference>
<dbReference type="GO" id="GO:0016787">
    <property type="term" value="F:hydrolase activity"/>
    <property type="evidence" value="ECO:0007669"/>
    <property type="project" value="UniProtKB-KW"/>
</dbReference>